<reference evidence="1 2" key="1">
    <citation type="journal article" date="2016" name="Appl. Environ. Microbiol.">
        <title>Lack of Overt Genome Reduction in the Bryostatin-Producing Bryozoan Symbiont "Candidatus Endobugula sertula".</title>
        <authorList>
            <person name="Miller I.J."/>
            <person name="Vanee N."/>
            <person name="Fong S.S."/>
            <person name="Lim-Fong G.E."/>
            <person name="Kwan J.C."/>
        </authorList>
    </citation>
    <scope>NUCLEOTIDE SEQUENCE [LARGE SCALE GENOMIC DNA]</scope>
    <source>
        <strain evidence="1">AB1-4</strain>
    </source>
</reference>
<proteinExistence type="predicted"/>
<name>A0A1D2QLJ6_9GAMM</name>
<gene>
    <name evidence="1" type="ORF">AB835_14090</name>
</gene>
<evidence type="ECO:0000313" key="1">
    <source>
        <dbReference type="EMBL" id="ODS22446.1"/>
    </source>
</evidence>
<evidence type="ECO:0000313" key="2">
    <source>
        <dbReference type="Proteomes" id="UP000242502"/>
    </source>
</evidence>
<protein>
    <submittedName>
        <fullName evidence="1">Uncharacterized protein</fullName>
    </submittedName>
</protein>
<dbReference type="EMBL" id="MDLC01000079">
    <property type="protein sequence ID" value="ODS22446.1"/>
    <property type="molecule type" value="Genomic_DNA"/>
</dbReference>
<sequence length="89" mass="9767">MCLLTMKDGFNWGGKALNKPEVSFTAKVTKNGQLLASFGESKFTTKYGSFKDIAVNAQIAAFKWGAEDEPKDIELISKTIVDDVYNVGK</sequence>
<accession>A0A1D2QLJ6</accession>
<organism evidence="1 2">
    <name type="scientific">Candidatus Endobugula sertula</name>
    <name type="common">Bugula neritina bacterial symbiont</name>
    <dbReference type="NCBI Taxonomy" id="62101"/>
    <lineage>
        <taxon>Bacteria</taxon>
        <taxon>Pseudomonadati</taxon>
        <taxon>Pseudomonadota</taxon>
        <taxon>Gammaproteobacteria</taxon>
        <taxon>Cellvibrionales</taxon>
        <taxon>Cellvibrionaceae</taxon>
        <taxon>Candidatus Endobugula</taxon>
    </lineage>
</organism>
<dbReference type="Proteomes" id="UP000242502">
    <property type="component" value="Unassembled WGS sequence"/>
</dbReference>
<dbReference type="AlphaFoldDB" id="A0A1D2QLJ6"/>
<comment type="caution">
    <text evidence="1">The sequence shown here is derived from an EMBL/GenBank/DDBJ whole genome shotgun (WGS) entry which is preliminary data.</text>
</comment>